<feature type="compositionally biased region" description="Basic and acidic residues" evidence="1">
    <location>
        <begin position="657"/>
        <end position="697"/>
    </location>
</feature>
<keyword evidence="4" id="KW-1185">Reference proteome</keyword>
<feature type="compositionally biased region" description="Basic and acidic residues" evidence="1">
    <location>
        <begin position="769"/>
        <end position="784"/>
    </location>
</feature>
<dbReference type="Pfam" id="PF14977">
    <property type="entry name" value="FAM194"/>
    <property type="match status" value="1"/>
</dbReference>
<dbReference type="InterPro" id="IPR029281">
    <property type="entry name" value="FAM194_C"/>
</dbReference>
<proteinExistence type="predicted"/>
<evidence type="ECO:0000259" key="2">
    <source>
        <dbReference type="Pfam" id="PF14977"/>
    </source>
</evidence>
<feature type="compositionally biased region" description="Polar residues" evidence="1">
    <location>
        <begin position="1213"/>
        <end position="1228"/>
    </location>
</feature>
<sequence>MNKSSEGGGGAQDNHHQNNSPPKLEGLQDIWENAPIELHELRDQFSRLGASTHLRWKPTEFYDNLFRPGPVRGKFLKELLMTVYSPHKFWTREDDFEDTLQKCFIAMNNLGYEATESNLYGKGDLDDNLDFWNNVLVIVKGKDKSSNNASPETIKPTLSHRTEPLSNLNHANEDHQQELVKTSSWETTSFSELPDIHGDHVHVNVDGGYTVQGSGHHKEPRPAVKKTVEKISMEESEKSSALTKFDAHKKTDFGNQVGITAWDWLTRLEQLLVHFFLIIFDTTADSSKLMMDMMPKEASSQIEEIFKLLLEADPEMYKELGHIVNLAEQWLLHWGGGDADKKSKAVEFVRLYLVGIKGRNHYNLPVEVRLRQLGAFIAGLKTIENDDGLQIDLESLETTGFPQVTVPSIRFVPPRPLPAIRPPSPRVKPATHFARVVASILCDIPCSAPLKIPDVYAHGLGKVVFDNPLHSDQRFQSYIDDTYGKKYRKGDIFKRAQLEMASGRPQSAPDGSNGFSNFMNFNVVGQSHVDVDGRNTGSRDQEARTRDKDYHEKRNQGRKWSNPDVSAGGQGSRDRGRRRGGSKDQSTQRSDHYRGMGGGIGHRNYPGAPGGGGQEFFNDANGGYKHRLKNYPRRGEDGDGQQRGSKDREFGSSNRRPARERDLRGSIEPESDGRQRSKTRGLQDGREWNRETEDGNRPSRRQKGKTENGGGAAEWRSDQENGGRRTLKDRGIQYQEQGTGGKRFSKDRETQVGNSQKWRNEQENYNEMTLDRRTGGRRESKEQEVQVGSPRLAGRQESNAQRSSRDKAVQQSGRDRGEMDARQTRRDNQDPQGAGRQKMSKDQDAQGGSRRWSKDGGEFGGKLTSKGPETQGSLKSSKDIQGQFGGGQRSSKNQEIGGGNRRPSNIRDRELRKKSERDFRSTGVADNYGRESDYNNKRAYKSQADIKESRKTRQMFSKSEAMLANNFGDGEDGQTLSKISRESSSTPNVPGGDGSPLVKAKPNSKKLKEKAKKKSNGIPDELRAQIALVHGIDPVSLIKDPEISLDSDYLLDDLAGEGGAIWRKMIAMEDSSFIQSAGPLRAGGGDASKRHSYIGCPASLWGKLPIPCDKLFTELPPKESICCNAALDPFSIPSKSVLMEDTTGALDNYAEIPGNIQKYKQIFRDEARTKGLPRPSTAEVTNRLIQRTSKVIKKRLDKGIVMNELEYVPGDPTQPTSANNSGVSTNETNESDGIDSSADLLGGDSSRAFSSRNKSKSFIMGSSKDGGMGRKSSLKGIKKYSARKRRSFIHEKELAESGRKTQDGEAQTHPGSSGDEVKPRLSLTENDSSPSSQAAVNIFPSETDPMKLPPLQNMDEQDDMLSDTVHYSGNSITSSAKAGADNASSINKGQISMTTTDTSLQQSHNTTVRTNNNKHLKHNNDHSTINHVSNTTSWIGQGDQLDDNAIMNPCWEMVSKLFKSPLKAPAIPLPDNLLAHIEKKFPLYAITHKLFVGHAIRTDYYHQRWFCRSQWPRGSPIALRYYPTGQPFCVVFKNGAGRVHYPHGGLAVAISAPAQTSSRILVIRDPFDQFYFFDRAVMADLSCSGKGAVFDESGVVKVQYNPSGGYRQEGVGKMAQRWQWNSGGQRIVIKLNRYMALKIMDITKIYLVFYGNKRGVRLNVGAGRQVNLMSLTCDSSKLVMSDSSGGRPKSVCGAFDYARGRYNSTPMLPFLDNERGRKHHQRCTSAVNDSSGIHSLPQFTYSFSEFNNCNDSVDDGSHDCYSHGCINTCL</sequence>
<name>A0A226F567_FOLCA</name>
<feature type="compositionally biased region" description="Polar residues" evidence="1">
    <location>
        <begin position="974"/>
        <end position="988"/>
    </location>
</feature>
<feature type="compositionally biased region" description="Basic and acidic residues" evidence="1">
    <location>
        <begin position="715"/>
        <end position="731"/>
    </location>
</feature>
<reference evidence="3 4" key="1">
    <citation type="submission" date="2015-12" db="EMBL/GenBank/DDBJ databases">
        <title>The genome of Folsomia candida.</title>
        <authorList>
            <person name="Faddeeva A."/>
            <person name="Derks M.F."/>
            <person name="Anvar Y."/>
            <person name="Smit S."/>
            <person name="Van Straalen N."/>
            <person name="Roelofs D."/>
        </authorList>
    </citation>
    <scope>NUCLEOTIDE SEQUENCE [LARGE SCALE GENOMIC DNA]</scope>
    <source>
        <strain evidence="3 4">VU population</strain>
        <tissue evidence="3">Whole body</tissue>
    </source>
</reference>
<accession>A0A226F567</accession>
<feature type="compositionally biased region" description="Basic and acidic residues" evidence="1">
    <location>
        <begin position="905"/>
        <end position="920"/>
    </location>
</feature>
<dbReference type="PANTHER" id="PTHR23093">
    <property type="entry name" value="SIMILAR TO CHROMOSOME 3 OPEN READING FRAME 20"/>
    <property type="match status" value="1"/>
</dbReference>
<dbReference type="OrthoDB" id="527209at2759"/>
<organism evidence="3 4">
    <name type="scientific">Folsomia candida</name>
    <name type="common">Springtail</name>
    <dbReference type="NCBI Taxonomy" id="158441"/>
    <lineage>
        <taxon>Eukaryota</taxon>
        <taxon>Metazoa</taxon>
        <taxon>Ecdysozoa</taxon>
        <taxon>Arthropoda</taxon>
        <taxon>Hexapoda</taxon>
        <taxon>Collembola</taxon>
        <taxon>Entomobryomorpha</taxon>
        <taxon>Isotomoidea</taxon>
        <taxon>Isotomidae</taxon>
        <taxon>Proisotominae</taxon>
        <taxon>Folsomia</taxon>
    </lineage>
</organism>
<feature type="compositionally biased region" description="Polar residues" evidence="1">
    <location>
        <begin position="1323"/>
        <end position="1335"/>
    </location>
</feature>
<feature type="compositionally biased region" description="Basic residues" evidence="1">
    <location>
        <begin position="1002"/>
        <end position="1015"/>
    </location>
</feature>
<evidence type="ECO:0000313" key="3">
    <source>
        <dbReference type="EMBL" id="OXA64939.1"/>
    </source>
</evidence>
<dbReference type="PANTHER" id="PTHR23093:SF18">
    <property type="entry name" value="GLUTAMATE RICH 6"/>
    <property type="match status" value="1"/>
</dbReference>
<dbReference type="EMBL" id="LNIX01000001">
    <property type="protein sequence ID" value="OXA64939.1"/>
    <property type="molecule type" value="Genomic_DNA"/>
</dbReference>
<gene>
    <name evidence="3" type="ORF">Fcan01_03522</name>
</gene>
<feature type="region of interest" description="Disordered" evidence="1">
    <location>
        <begin position="1206"/>
        <end position="1335"/>
    </location>
</feature>
<feature type="region of interest" description="Disordered" evidence="1">
    <location>
        <begin position="528"/>
        <end position="1016"/>
    </location>
</feature>
<feature type="compositionally biased region" description="Basic residues" evidence="1">
    <location>
        <begin position="1272"/>
        <end position="1287"/>
    </location>
</feature>
<feature type="region of interest" description="Disordered" evidence="1">
    <location>
        <begin position="1"/>
        <end position="26"/>
    </location>
</feature>
<evidence type="ECO:0000256" key="1">
    <source>
        <dbReference type="SAM" id="MobiDB-lite"/>
    </source>
</evidence>
<dbReference type="Proteomes" id="UP000198287">
    <property type="component" value="Unassembled WGS sequence"/>
</dbReference>
<comment type="caution">
    <text evidence="3">The sequence shown here is derived from an EMBL/GenBank/DDBJ whole genome shotgun (WGS) entry which is preliminary data.</text>
</comment>
<feature type="compositionally biased region" description="Basic and acidic residues" evidence="1">
    <location>
        <begin position="803"/>
        <end position="829"/>
    </location>
</feature>
<protein>
    <submittedName>
        <fullName evidence="3">Glutamate-rich protein 6</fullName>
    </submittedName>
</protein>
<feature type="compositionally biased region" description="Basic and acidic residues" evidence="1">
    <location>
        <begin position="1288"/>
        <end position="1303"/>
    </location>
</feature>
<feature type="compositionally biased region" description="Polar residues" evidence="1">
    <location>
        <begin position="751"/>
        <end position="767"/>
    </location>
</feature>
<feature type="compositionally biased region" description="Gly residues" evidence="1">
    <location>
        <begin position="1"/>
        <end position="11"/>
    </location>
</feature>
<feature type="compositionally biased region" description="Low complexity" evidence="1">
    <location>
        <begin position="1234"/>
        <end position="1246"/>
    </location>
</feature>
<feature type="domain" description="FAM194 C-terminal" evidence="2">
    <location>
        <begin position="1520"/>
        <end position="1666"/>
    </location>
</feature>
<feature type="compositionally biased region" description="Basic and acidic residues" evidence="1">
    <location>
        <begin position="529"/>
        <end position="555"/>
    </location>
</feature>
<evidence type="ECO:0000313" key="4">
    <source>
        <dbReference type="Proteomes" id="UP000198287"/>
    </source>
</evidence>